<dbReference type="EMBL" id="JBHILM010000012">
    <property type="protein sequence ID" value="MFB5681660.1"/>
    <property type="molecule type" value="Genomic_DNA"/>
</dbReference>
<organism evidence="3 4">
    <name type="scientific">Paenibacillus terreus</name>
    <dbReference type="NCBI Taxonomy" id="1387834"/>
    <lineage>
        <taxon>Bacteria</taxon>
        <taxon>Bacillati</taxon>
        <taxon>Bacillota</taxon>
        <taxon>Bacilli</taxon>
        <taxon>Bacillales</taxon>
        <taxon>Paenibacillaceae</taxon>
        <taxon>Paenibacillus</taxon>
    </lineage>
</organism>
<proteinExistence type="inferred from homology"/>
<gene>
    <name evidence="3" type="ORF">ACE3NQ_12120</name>
</gene>
<dbReference type="Proteomes" id="UP001580407">
    <property type="component" value="Unassembled WGS sequence"/>
</dbReference>
<dbReference type="InterPro" id="IPR007837">
    <property type="entry name" value="DinB"/>
</dbReference>
<comment type="caution">
    <text evidence="3">The sequence shown here is derived from an EMBL/GenBank/DDBJ whole genome shotgun (WGS) entry which is preliminary data.</text>
</comment>
<reference evidence="3 4" key="1">
    <citation type="submission" date="2024-09" db="EMBL/GenBank/DDBJ databases">
        <authorList>
            <person name="Ruan L."/>
        </authorList>
    </citation>
    <scope>NUCLEOTIDE SEQUENCE [LARGE SCALE GENOMIC DNA]</scope>
    <source>
        <strain evidence="3 4">D33</strain>
    </source>
</reference>
<dbReference type="RefSeq" id="WP_375525446.1">
    <property type="nucleotide sequence ID" value="NZ_JBHILM010000012.1"/>
</dbReference>
<dbReference type="Gene3D" id="1.20.120.450">
    <property type="entry name" value="dinb family like domain"/>
    <property type="match status" value="1"/>
</dbReference>
<dbReference type="Pfam" id="PF05163">
    <property type="entry name" value="DinB"/>
    <property type="match status" value="1"/>
</dbReference>
<accession>A0ABV5B7Q2</accession>
<protein>
    <submittedName>
        <fullName evidence="3">DinB family protein</fullName>
    </submittedName>
</protein>
<dbReference type="SUPFAM" id="SSF109854">
    <property type="entry name" value="DinB/YfiT-like putative metalloenzymes"/>
    <property type="match status" value="1"/>
</dbReference>
<name>A0ABV5B7Q2_9BACL</name>
<evidence type="ECO:0000256" key="2">
    <source>
        <dbReference type="ARBA" id="ARBA00022723"/>
    </source>
</evidence>
<evidence type="ECO:0000313" key="4">
    <source>
        <dbReference type="Proteomes" id="UP001580407"/>
    </source>
</evidence>
<keyword evidence="2" id="KW-0479">Metal-binding</keyword>
<evidence type="ECO:0000313" key="3">
    <source>
        <dbReference type="EMBL" id="MFB5681660.1"/>
    </source>
</evidence>
<keyword evidence="4" id="KW-1185">Reference proteome</keyword>
<comment type="similarity">
    <text evidence="1">Belongs to the DinB family.</text>
</comment>
<sequence length="165" mass="18458">MFVTIKDFAAEWLEESANTERVLSHLTDASLSQSMGTKYRTLGQVAWHLVESLNYITAMGLSFPGLKENAEIPASARDILDEYRRLSGEMLHAVQTQWTDAELLTDTKIGGEVWTKGASLHFVIMHQAHHRGQMTVLMRQAGLPIPGVYGPTYEGWIEMGREPLA</sequence>
<evidence type="ECO:0000256" key="1">
    <source>
        <dbReference type="ARBA" id="ARBA00008635"/>
    </source>
</evidence>
<dbReference type="InterPro" id="IPR034660">
    <property type="entry name" value="DinB/YfiT-like"/>
</dbReference>